<evidence type="ECO:0000259" key="4">
    <source>
        <dbReference type="Pfam" id="PF17836"/>
    </source>
</evidence>
<feature type="binding site" evidence="3">
    <location>
        <begin position="7"/>
        <end position="9"/>
    </location>
    <ligand>
        <name>substrate</name>
    </ligand>
</feature>
<evidence type="ECO:0000256" key="3">
    <source>
        <dbReference type="PIRSR" id="PIRSR620019-2"/>
    </source>
</evidence>
<dbReference type="Gene3D" id="2.160.10.10">
    <property type="entry name" value="Hexapeptide repeat proteins"/>
    <property type="match status" value="1"/>
</dbReference>
<dbReference type="PANTHER" id="PTHR43300:SF7">
    <property type="entry name" value="UDP-N-ACETYLBACILLOSAMINE N-ACETYLTRANSFERASE"/>
    <property type="match status" value="1"/>
</dbReference>
<dbReference type="InterPro" id="IPR041561">
    <property type="entry name" value="PglD_N"/>
</dbReference>
<dbReference type="CDD" id="cd03360">
    <property type="entry name" value="LbH_AT_putative"/>
    <property type="match status" value="1"/>
</dbReference>
<evidence type="ECO:0000256" key="1">
    <source>
        <dbReference type="ARBA" id="ARBA00007274"/>
    </source>
</evidence>
<accession>A0A514CI47</accession>
<feature type="domain" description="PglD N-terminal" evidence="4">
    <location>
        <begin position="2"/>
        <end position="72"/>
    </location>
</feature>
<keyword evidence="6" id="KW-1185">Reference proteome</keyword>
<keyword evidence="5" id="KW-0808">Transferase</keyword>
<evidence type="ECO:0000256" key="2">
    <source>
        <dbReference type="PIRSR" id="PIRSR620019-1"/>
    </source>
</evidence>
<feature type="site" description="Increases basicity of active site His" evidence="2">
    <location>
        <position position="127"/>
    </location>
</feature>
<dbReference type="AlphaFoldDB" id="A0A514CI47"/>
<dbReference type="OrthoDB" id="708224at2"/>
<feature type="binding site" evidence="3">
    <location>
        <position position="135"/>
    </location>
    <ligand>
        <name>acetyl-CoA</name>
        <dbReference type="ChEBI" id="CHEBI:57288"/>
    </ligand>
</feature>
<comment type="similarity">
    <text evidence="1">Belongs to the transferase hexapeptide repeat family.</text>
</comment>
<dbReference type="InterPro" id="IPR001451">
    <property type="entry name" value="Hexapep"/>
</dbReference>
<dbReference type="InterPro" id="IPR050179">
    <property type="entry name" value="Trans_hexapeptide_repeat"/>
</dbReference>
<dbReference type="KEGG" id="echi:FKX85_10795"/>
<dbReference type="InterPro" id="IPR020019">
    <property type="entry name" value="AcTrfase_PglD-like"/>
</dbReference>
<feature type="active site" description="Proton acceptor" evidence="2">
    <location>
        <position position="126"/>
    </location>
</feature>
<dbReference type="EMBL" id="CP041253">
    <property type="protein sequence ID" value="QDH79498.1"/>
    <property type="molecule type" value="Genomic_DNA"/>
</dbReference>
<dbReference type="Proteomes" id="UP000316614">
    <property type="component" value="Chromosome"/>
</dbReference>
<dbReference type="Gene3D" id="3.40.50.20">
    <property type="match status" value="1"/>
</dbReference>
<dbReference type="Pfam" id="PF00132">
    <property type="entry name" value="Hexapep"/>
    <property type="match status" value="2"/>
</dbReference>
<dbReference type="InterPro" id="IPR011004">
    <property type="entry name" value="Trimer_LpxA-like_sf"/>
</dbReference>
<protein>
    <submittedName>
        <fullName evidence="5">Acetyltransferase</fullName>
    </submittedName>
</protein>
<dbReference type="SUPFAM" id="SSF51161">
    <property type="entry name" value="Trimeric LpxA-like enzymes"/>
    <property type="match status" value="1"/>
</dbReference>
<proteinExistence type="inferred from homology"/>
<organism evidence="5 6">
    <name type="scientific">Echinicola soli</name>
    <dbReference type="NCBI Taxonomy" id="2591634"/>
    <lineage>
        <taxon>Bacteria</taxon>
        <taxon>Pseudomonadati</taxon>
        <taxon>Bacteroidota</taxon>
        <taxon>Cytophagia</taxon>
        <taxon>Cytophagales</taxon>
        <taxon>Cyclobacteriaceae</taxon>
        <taxon>Echinicola</taxon>
    </lineage>
</organism>
<evidence type="ECO:0000313" key="5">
    <source>
        <dbReference type="EMBL" id="QDH79498.1"/>
    </source>
</evidence>
<dbReference type="NCBIfam" id="TIGR03570">
    <property type="entry name" value="NeuD_NnaD"/>
    <property type="match status" value="1"/>
</dbReference>
<dbReference type="GO" id="GO:0016740">
    <property type="term" value="F:transferase activity"/>
    <property type="evidence" value="ECO:0007669"/>
    <property type="project" value="UniProtKB-KW"/>
</dbReference>
<evidence type="ECO:0000313" key="6">
    <source>
        <dbReference type="Proteomes" id="UP000316614"/>
    </source>
</evidence>
<dbReference type="PANTHER" id="PTHR43300">
    <property type="entry name" value="ACETYLTRANSFERASE"/>
    <property type="match status" value="1"/>
</dbReference>
<gene>
    <name evidence="5" type="ORF">FKX85_10795</name>
</gene>
<feature type="binding site" evidence="3">
    <location>
        <position position="60"/>
    </location>
    <ligand>
        <name>substrate</name>
    </ligand>
</feature>
<sequence>MYLYGASGHAKVVISNLESQGELIHGLFDDDTSVVECLNYRVFQWGSVSPTSLYLIVSIGDNSIRYQISERLQGEVVFGRAIHRYALVSSHAEIAAGTVVMAGAVIQPDARIGSHVIVNTSASVDHDCRVGDYVHIGPKAVLCGEVKIGKGALIGAGSTLVPGVRVGEGCVIGAGSTVLRDVADGEKVWGTVK</sequence>
<name>A0A514CI47_9BACT</name>
<dbReference type="RefSeq" id="WP_141614742.1">
    <property type="nucleotide sequence ID" value="NZ_CP041253.1"/>
</dbReference>
<reference evidence="5 6" key="1">
    <citation type="submission" date="2019-06" db="EMBL/GenBank/DDBJ databases">
        <title>Echinicola alkalisoli sp. nov. isolated from saline soil.</title>
        <authorList>
            <person name="Sun J.-Q."/>
            <person name="Xu L."/>
        </authorList>
    </citation>
    <scope>NUCLEOTIDE SEQUENCE [LARGE SCALE GENOMIC DNA]</scope>
    <source>
        <strain evidence="5 6">LN3S3</strain>
    </source>
</reference>
<dbReference type="Pfam" id="PF17836">
    <property type="entry name" value="PglD_N"/>
    <property type="match status" value="1"/>
</dbReference>